<dbReference type="Gene3D" id="2.30.30.140">
    <property type="match status" value="1"/>
</dbReference>
<keyword evidence="13" id="KW-0408">Iron</keyword>
<feature type="compositionally biased region" description="Polar residues" evidence="23">
    <location>
        <begin position="609"/>
        <end position="619"/>
    </location>
</feature>
<dbReference type="SMART" id="SM00558">
    <property type="entry name" value="JmjC"/>
    <property type="match status" value="1"/>
</dbReference>
<evidence type="ECO:0000313" key="28">
    <source>
        <dbReference type="Ensembl" id="ENSNFUP00015036026.1"/>
    </source>
</evidence>
<dbReference type="SMART" id="SM00249">
    <property type="entry name" value="PHD"/>
    <property type="match status" value="2"/>
</dbReference>
<evidence type="ECO:0000256" key="6">
    <source>
        <dbReference type="ARBA" id="ARBA00022737"/>
    </source>
</evidence>
<dbReference type="InterPro" id="IPR040477">
    <property type="entry name" value="KDM4-like_Tudor"/>
</dbReference>
<evidence type="ECO:0000256" key="18">
    <source>
        <dbReference type="ARBA" id="ARBA00054423"/>
    </source>
</evidence>
<dbReference type="InterPro" id="IPR013083">
    <property type="entry name" value="Znf_RING/FYVE/PHD"/>
</dbReference>
<keyword evidence="9" id="KW-0156">Chromatin regulator</keyword>
<dbReference type="InterPro" id="IPR034732">
    <property type="entry name" value="EPHD"/>
</dbReference>
<evidence type="ECO:0000259" key="25">
    <source>
        <dbReference type="PROSITE" id="PS51184"/>
    </source>
</evidence>
<organism evidence="28 29">
    <name type="scientific">Nothobranchius furzeri</name>
    <name type="common">Turquoise killifish</name>
    <dbReference type="NCBI Taxonomy" id="105023"/>
    <lineage>
        <taxon>Eukaryota</taxon>
        <taxon>Metazoa</taxon>
        <taxon>Chordata</taxon>
        <taxon>Craniata</taxon>
        <taxon>Vertebrata</taxon>
        <taxon>Euteleostomi</taxon>
        <taxon>Actinopterygii</taxon>
        <taxon>Neopterygii</taxon>
        <taxon>Teleostei</taxon>
        <taxon>Neoteleostei</taxon>
        <taxon>Acanthomorphata</taxon>
        <taxon>Ovalentaria</taxon>
        <taxon>Atherinomorphae</taxon>
        <taxon>Cyprinodontiformes</taxon>
        <taxon>Nothobranchiidae</taxon>
        <taxon>Nothobranchius</taxon>
    </lineage>
</organism>
<dbReference type="Pfam" id="PF18104">
    <property type="entry name" value="Tudor_2"/>
    <property type="match status" value="1"/>
</dbReference>
<keyword evidence="10" id="KW-0223">Dioxygenase</keyword>
<feature type="compositionally biased region" description="Polar residues" evidence="23">
    <location>
        <begin position="1302"/>
        <end position="1357"/>
    </location>
</feature>
<comment type="function">
    <text evidence="18">Histone demethylase that specifically demethylates 'Lys-9' of histone H3, thereby playing a role in histone code. Does not demethylate histone H3 'Lys-4', H3 'Lys-27', H3 'Lys-36' nor H4 'Lys-20'. Only able to demethylate trimethylated H3 'Lys-9', with a weaker activity than KDM4A, KDM4C and KDM4D. Demethylation of Lys residue generates formaldehyde and succinate. Plays a critical role in the development of the central nervous system (CNS).</text>
</comment>
<keyword evidence="11" id="KW-0007">Acetylation</keyword>
<dbReference type="GO" id="GO:0000785">
    <property type="term" value="C:chromatin"/>
    <property type="evidence" value="ECO:0007669"/>
    <property type="project" value="TreeGrafter"/>
</dbReference>
<dbReference type="GeneID" id="107392781"/>
<name>A0A8C6VPT2_NOTFU</name>
<dbReference type="GO" id="GO:0140684">
    <property type="term" value="F:histone H3K9me2/H3K9me3 demethylase activity"/>
    <property type="evidence" value="ECO:0007669"/>
    <property type="project" value="UniProtKB-EC"/>
</dbReference>
<evidence type="ECO:0000256" key="8">
    <source>
        <dbReference type="ARBA" id="ARBA00022833"/>
    </source>
</evidence>
<dbReference type="PANTHER" id="PTHR10694:SF7">
    <property type="entry name" value="[HISTONE H3]-TRIMETHYL-L-LYSINE(9) DEMETHYLASE"/>
    <property type="match status" value="1"/>
</dbReference>
<evidence type="ECO:0000256" key="20">
    <source>
        <dbReference type="ARBA" id="ARBA00076122"/>
    </source>
</evidence>
<dbReference type="SMART" id="SM00333">
    <property type="entry name" value="TUDOR"/>
    <property type="match status" value="2"/>
</dbReference>
<evidence type="ECO:0000256" key="2">
    <source>
        <dbReference type="ARBA" id="ARBA00004123"/>
    </source>
</evidence>
<dbReference type="EC" id="1.14.11.66" evidence="4"/>
<dbReference type="EMBL" id="JAAVVJ010000017">
    <property type="protein sequence ID" value="KAF7202511.1"/>
    <property type="molecule type" value="Genomic_DNA"/>
</dbReference>
<feature type="compositionally biased region" description="Polar residues" evidence="23">
    <location>
        <begin position="1017"/>
        <end position="1035"/>
    </location>
</feature>
<evidence type="ECO:0000259" key="26">
    <source>
        <dbReference type="PROSITE" id="PS51805"/>
    </source>
</evidence>
<keyword evidence="16" id="KW-0539">Nucleus</keyword>
<dbReference type="GeneTree" id="ENSGT00940000159248"/>
<evidence type="ECO:0000256" key="9">
    <source>
        <dbReference type="ARBA" id="ARBA00022853"/>
    </source>
</evidence>
<dbReference type="Proteomes" id="UP000694548">
    <property type="component" value="Chromosome sgr17"/>
</dbReference>
<proteinExistence type="inferred from homology"/>
<dbReference type="GO" id="GO:0010468">
    <property type="term" value="P:regulation of gene expression"/>
    <property type="evidence" value="ECO:0007669"/>
    <property type="project" value="TreeGrafter"/>
</dbReference>
<dbReference type="RefSeq" id="XP_015826271.3">
    <property type="nucleotide sequence ID" value="XM_015970785.3"/>
</dbReference>
<accession>A0A8C6VPT2</accession>
<evidence type="ECO:0000256" key="19">
    <source>
        <dbReference type="ARBA" id="ARBA00069270"/>
    </source>
</evidence>
<dbReference type="SUPFAM" id="SSF51197">
    <property type="entry name" value="Clavaminate synthase-like"/>
    <property type="match status" value="1"/>
</dbReference>
<evidence type="ECO:0000256" key="15">
    <source>
        <dbReference type="ARBA" id="ARBA00023163"/>
    </source>
</evidence>
<gene>
    <name evidence="28" type="primary">kdm4b</name>
    <name evidence="27" type="ORF">G4P62_015852</name>
</gene>
<evidence type="ECO:0000256" key="5">
    <source>
        <dbReference type="ARBA" id="ARBA00022723"/>
    </source>
</evidence>
<feature type="domain" description="JmjN" evidence="24">
    <location>
        <begin position="105"/>
        <end position="147"/>
    </location>
</feature>
<evidence type="ECO:0000256" key="3">
    <source>
        <dbReference type="ARBA" id="ARBA00009711"/>
    </source>
</evidence>
<dbReference type="InterPro" id="IPR019787">
    <property type="entry name" value="Znf_PHD-finger"/>
</dbReference>
<comment type="cofactor">
    <cofactor evidence="1">
        <name>Fe(2+)</name>
        <dbReference type="ChEBI" id="CHEBI:29033"/>
    </cofactor>
</comment>
<dbReference type="InterPro" id="IPR011011">
    <property type="entry name" value="Znf_FYVE_PHD"/>
</dbReference>
<feature type="compositionally biased region" description="Polar residues" evidence="23">
    <location>
        <begin position="1271"/>
        <end position="1294"/>
    </location>
</feature>
<comment type="catalytic activity">
    <reaction evidence="17">
        <text>N(6),N(6),N(6)-trimethyl-L-lysyl(9)-[histone H3] + 2 2-oxoglutarate + 2 O2 = N(6)-methyl-L-lysyl(9)-[histone H3] + 2 formaldehyde + 2 succinate + 2 CO2</text>
        <dbReference type="Rhea" id="RHEA:60200"/>
        <dbReference type="Rhea" id="RHEA-COMP:15538"/>
        <dbReference type="Rhea" id="RHEA-COMP:15542"/>
        <dbReference type="ChEBI" id="CHEBI:15379"/>
        <dbReference type="ChEBI" id="CHEBI:16526"/>
        <dbReference type="ChEBI" id="CHEBI:16810"/>
        <dbReference type="ChEBI" id="CHEBI:16842"/>
        <dbReference type="ChEBI" id="CHEBI:30031"/>
        <dbReference type="ChEBI" id="CHEBI:61929"/>
        <dbReference type="ChEBI" id="CHEBI:61961"/>
        <dbReference type="EC" id="1.14.11.66"/>
    </reaction>
</comment>
<dbReference type="Proteomes" id="UP000822369">
    <property type="component" value="Chromosome 17"/>
</dbReference>
<evidence type="ECO:0000313" key="27">
    <source>
        <dbReference type="EMBL" id="KAF7202511.1"/>
    </source>
</evidence>
<dbReference type="Gene3D" id="3.10.330.70">
    <property type="match status" value="1"/>
</dbReference>
<dbReference type="Pfam" id="PF13831">
    <property type="entry name" value="PHD_2"/>
    <property type="match status" value="1"/>
</dbReference>
<evidence type="ECO:0000256" key="21">
    <source>
        <dbReference type="ARBA" id="ARBA00080011"/>
    </source>
</evidence>
<keyword evidence="29" id="KW-1185">Reference proteome</keyword>
<feature type="region of interest" description="Disordered" evidence="23">
    <location>
        <begin position="1252"/>
        <end position="1381"/>
    </location>
</feature>
<evidence type="ECO:0000256" key="10">
    <source>
        <dbReference type="ARBA" id="ARBA00022964"/>
    </source>
</evidence>
<dbReference type="SUPFAM" id="SSF63748">
    <property type="entry name" value="Tudor/PWWP/MBT"/>
    <property type="match status" value="2"/>
</dbReference>
<dbReference type="OrthoDB" id="9547406at2759"/>
<feature type="domain" description="PHD-type" evidence="26">
    <location>
        <begin position="803"/>
        <end position="917"/>
    </location>
</feature>
<evidence type="ECO:0000256" key="7">
    <source>
        <dbReference type="ARBA" id="ARBA00022771"/>
    </source>
</evidence>
<dbReference type="PROSITE" id="PS51184">
    <property type="entry name" value="JMJC"/>
    <property type="match status" value="1"/>
</dbReference>
<feature type="region of interest" description="Disordered" evidence="23">
    <location>
        <begin position="527"/>
        <end position="551"/>
    </location>
</feature>
<feature type="region of interest" description="Disordered" evidence="23">
    <location>
        <begin position="609"/>
        <end position="646"/>
    </location>
</feature>
<dbReference type="InterPro" id="IPR001965">
    <property type="entry name" value="Znf_PHD"/>
</dbReference>
<dbReference type="Pfam" id="PF02375">
    <property type="entry name" value="JmjN"/>
    <property type="match status" value="1"/>
</dbReference>
<evidence type="ECO:0000256" key="1">
    <source>
        <dbReference type="ARBA" id="ARBA00001954"/>
    </source>
</evidence>
<evidence type="ECO:0000313" key="29">
    <source>
        <dbReference type="Proteomes" id="UP000694548"/>
    </source>
</evidence>
<dbReference type="FunFam" id="3.10.330.70:FF:000001">
    <property type="entry name" value="Putative lysine-specific demethylase 4a"/>
    <property type="match status" value="1"/>
</dbReference>
<feature type="region of interest" description="Disordered" evidence="23">
    <location>
        <begin position="1"/>
        <end position="96"/>
    </location>
</feature>
<dbReference type="PANTHER" id="PTHR10694">
    <property type="entry name" value="LYSINE-SPECIFIC DEMETHYLASE"/>
    <property type="match status" value="1"/>
</dbReference>
<evidence type="ECO:0000256" key="4">
    <source>
        <dbReference type="ARBA" id="ARBA00012900"/>
    </source>
</evidence>
<protein>
    <recommendedName>
        <fullName evidence="19">Lysine-specific demethylase 4B</fullName>
        <ecNumber evidence="4">1.14.11.66</ecNumber>
    </recommendedName>
    <alternativeName>
        <fullName evidence="20">JmjC domain-containing histone demethylation protein 3B</fullName>
    </alternativeName>
    <alternativeName>
        <fullName evidence="21">Jumonji domain-containing protein 2B</fullName>
    </alternativeName>
    <alternativeName>
        <fullName evidence="22">[histone H3]-trimethyl-L-lysine(9) demethylase 4B</fullName>
    </alternativeName>
</protein>
<dbReference type="InterPro" id="IPR002999">
    <property type="entry name" value="Tudor"/>
</dbReference>
<feature type="compositionally biased region" description="Polar residues" evidence="23">
    <location>
        <begin position="929"/>
        <end position="945"/>
    </location>
</feature>
<dbReference type="InterPro" id="IPR003347">
    <property type="entry name" value="JmjC_dom"/>
</dbReference>
<keyword evidence="8" id="KW-0862">Zinc</keyword>
<feature type="domain" description="JmjC" evidence="25">
    <location>
        <begin position="233"/>
        <end position="399"/>
    </location>
</feature>
<dbReference type="KEGG" id="nfu:107392781"/>
<evidence type="ECO:0000256" key="23">
    <source>
        <dbReference type="SAM" id="MobiDB-lite"/>
    </source>
</evidence>
<dbReference type="SMART" id="SM00545">
    <property type="entry name" value="JmjN"/>
    <property type="match status" value="1"/>
</dbReference>
<keyword evidence="5" id="KW-0479">Metal-binding</keyword>
<dbReference type="GO" id="GO:0005634">
    <property type="term" value="C:nucleus"/>
    <property type="evidence" value="ECO:0007669"/>
    <property type="project" value="UniProtKB-SubCell"/>
</dbReference>
<evidence type="ECO:0000256" key="16">
    <source>
        <dbReference type="ARBA" id="ARBA00023242"/>
    </source>
</evidence>
<evidence type="ECO:0000256" key="12">
    <source>
        <dbReference type="ARBA" id="ARBA00023002"/>
    </source>
</evidence>
<comment type="subcellular location">
    <subcellularLocation>
        <location evidence="2">Nucleus</location>
    </subcellularLocation>
</comment>
<evidence type="ECO:0000256" key="14">
    <source>
        <dbReference type="ARBA" id="ARBA00023015"/>
    </source>
</evidence>
<reference evidence="28" key="1">
    <citation type="submission" date="2014-08" db="EMBL/GenBank/DDBJ databases">
        <authorList>
            <person name="Senf B."/>
            <person name="Petzold A."/>
            <person name="Downie B.R."/>
            <person name="Koch P."/>
            <person name="Platzer M."/>
        </authorList>
    </citation>
    <scope>NUCLEOTIDE SEQUENCE [LARGE SCALE GENOMIC DNA]</scope>
    <source>
        <strain evidence="28">GRZ</strain>
    </source>
</reference>
<dbReference type="Ensembl" id="ENSNFUT00015037621.1">
    <property type="protein sequence ID" value="ENSNFUP00015036026.1"/>
    <property type="gene ID" value="ENSNFUG00015017458.1"/>
</dbReference>
<sequence>MATDMPTDMESAPNPAPSSASDPAPASPPALDSAAAQDQSPTQEPAITETPDVVTSEQNVSPHSPPVPPIDPGATSVPVPGSEPSQVPLPAPLPPNAAKNPSCKIMTFRPTMEEFKDFAKYIVYMESQGAHRAGLAKVIPPEGWKPRKCYDTIEDMVIPAPISQVVTGQSGLFTQYNIQKKSMTVGEFRKLANSKKYCTPRHKDFDDLERKYWKNLTFVSPIYGADVSGSIYDENIQEWNIGHLNTLLDMVEQECGIVIEGVNTPYLYFGMWKTTFAWHTEDMDLYSINYLHFGQPKSWYTIPPEHGKRLERLAQGFFPGSCQGCDAFLRHKMTLISPSILKKYGIPFDRITQNEGEFMITFPYGYHAGFNHGFNCAESTNFATLRWVDYGKNATLCSCRKDMVKISMDVFVRSLQPDRYDLWKQGKDTTVLDHLKPTELTSPELELWRQHRVTYRQNLLQRAMRKMRQVRRLKIEEVKVLAEEGIELNAANYQRQVEEREARRKKEKEERLAREAMMTLEAMEREEQEAAAKAAENPWAKEPEVKTQNLTEDIEKKKQKNLKRMSNTFLSGFEEAFEQFATGGVESSKSMAIDSLPPVHKEVPANTKLDTATPQSSYSKMKMPTEVKKSRRHPLSKPPTRTPLSIVKHDPTAEKDMASPMTMDSDMKKQEHLWQNQSPNFLAEISFNAAVASLQPYCAVCSIFCPYTKSWKDRAIAADASDAVPPPRHGSFTCPLVPEMCFSVGAGNTEPPPSNCHIGEDGTSLLICCKDCNLQVHASCYGVNPDSVRGRWACSRCAAGAWTMACCLCNLRGGALKLTTDNRWVHVICAIGVAEARFVNAIKREPVDVSAVPETRKNLKCVFCHTKSPSQNRGACIQCTYENCATSFHATCAQIAGVIMKPADWPYVVSVTCHKHQKSPTHRAPIQKVPTQKVPTQMAHTQKVPTQKVPIQMEPIKMGATQKVPTQMVPIQKVPAQKVPTQTEPIQMALTQKDPIQKVLTQKVPTQKVPIQRVPTQKVPTQMGPTQKVPTQKVPTQKVVPQKIPIQKVPTQKIPTQKVPTQKIPTQKVPIQKIPTQKVPIQKVPTQKVPIQKVPTQKVPIQKVPTQMGSTQKVSTQKLRAAPKAPPVLDLGQKAIGRNVDGWFYHCTIIGMATQTFYEVNFDEGSYCDNVHPENITSHDCLRSGPPDLGEAIVVSTPDGQILSATFIKEHTHKLYQVEFQDQSQLMLKHSEIYHLDHELPKRVRNRLAIPAPQEVSSADEAQAAKRPRLPTSSALPQTPALSPEHQSVSSQPNAGPPPQPAMTNQETSTPFSNIQMETETPMDTSDPLTSTLTESPLVSDPSLTPQSTPFQATLNSDPLLSTPSPPPPPTHMSDSYMPSSGYVSYMETLLHSHFPQDDGPGPLY</sequence>
<dbReference type="FunFam" id="3.30.40.10:FF:000029">
    <property type="entry name" value="lysine-specific demethylase 4C isoform X1"/>
    <property type="match status" value="1"/>
</dbReference>
<keyword evidence="7" id="KW-0863">Zinc-finger</keyword>
<dbReference type="FunFam" id="2.60.120.650:FF:000003">
    <property type="entry name" value="Lysine-specific demethylase 4D"/>
    <property type="match status" value="1"/>
</dbReference>
<feature type="compositionally biased region" description="Low complexity" evidence="23">
    <location>
        <begin position="11"/>
        <end position="41"/>
    </location>
</feature>
<feature type="region of interest" description="Disordered" evidence="23">
    <location>
        <begin position="1017"/>
        <end position="1040"/>
    </location>
</feature>
<keyword evidence="12" id="KW-0560">Oxidoreductase</keyword>
<keyword evidence="15" id="KW-0804">Transcription</keyword>
<dbReference type="GO" id="GO:0008270">
    <property type="term" value="F:zinc ion binding"/>
    <property type="evidence" value="ECO:0007669"/>
    <property type="project" value="UniProtKB-KW"/>
</dbReference>
<evidence type="ECO:0000259" key="24">
    <source>
        <dbReference type="PROSITE" id="PS51183"/>
    </source>
</evidence>
<comment type="similarity">
    <text evidence="3">Belongs to the JHDM3 histone demethylase family.</text>
</comment>
<dbReference type="PROSITE" id="PS51183">
    <property type="entry name" value="JMJN"/>
    <property type="match status" value="1"/>
</dbReference>
<reference evidence="28" key="3">
    <citation type="submission" date="2025-05" db="UniProtKB">
        <authorList>
            <consortium name="Ensembl"/>
        </authorList>
    </citation>
    <scope>IDENTIFICATION</scope>
</reference>
<dbReference type="Pfam" id="PF13832">
    <property type="entry name" value="zf-HC5HC2H_2"/>
    <property type="match status" value="1"/>
</dbReference>
<dbReference type="Gene3D" id="3.30.40.10">
    <property type="entry name" value="Zinc/RING finger domain, C3HC4 (zinc finger)"/>
    <property type="match status" value="2"/>
</dbReference>
<evidence type="ECO:0000256" key="11">
    <source>
        <dbReference type="ARBA" id="ARBA00022990"/>
    </source>
</evidence>
<dbReference type="Pfam" id="PF02373">
    <property type="entry name" value="JmjC"/>
    <property type="match status" value="1"/>
</dbReference>
<evidence type="ECO:0000256" key="17">
    <source>
        <dbReference type="ARBA" id="ARBA00049349"/>
    </source>
</evidence>
<dbReference type="InterPro" id="IPR003349">
    <property type="entry name" value="JmjN"/>
</dbReference>
<evidence type="ECO:0000256" key="13">
    <source>
        <dbReference type="ARBA" id="ARBA00023004"/>
    </source>
</evidence>
<dbReference type="Gene3D" id="2.60.120.650">
    <property type="entry name" value="Cupin"/>
    <property type="match status" value="1"/>
</dbReference>
<dbReference type="PROSITE" id="PS51805">
    <property type="entry name" value="EPHD"/>
    <property type="match status" value="1"/>
</dbReference>
<reference evidence="27" key="2">
    <citation type="submission" date="2020-03" db="EMBL/GenBank/DDBJ databases">
        <title>Intra-Species Differences in Population Size shape Life History and Genome Evolution.</title>
        <authorList>
            <person name="Willemsen D."/>
            <person name="Cui R."/>
            <person name="Valenzano D.R."/>
        </authorList>
    </citation>
    <scope>NUCLEOTIDE SEQUENCE</scope>
    <source>
        <strain evidence="27">GRZ</strain>
        <tissue evidence="27">Whole</tissue>
    </source>
</reference>
<evidence type="ECO:0000256" key="22">
    <source>
        <dbReference type="ARBA" id="ARBA00082446"/>
    </source>
</evidence>
<keyword evidence="6" id="KW-0677">Repeat</keyword>
<dbReference type="SUPFAM" id="SSF57903">
    <property type="entry name" value="FYVE/PHD zinc finger"/>
    <property type="match status" value="1"/>
</dbReference>
<feature type="region of interest" description="Disordered" evidence="23">
    <location>
        <begin position="919"/>
        <end position="946"/>
    </location>
</feature>
<keyword evidence="14" id="KW-0805">Transcription regulation</keyword>